<comment type="caution">
    <text evidence="3">The sequence shown here is derived from an EMBL/GenBank/DDBJ whole genome shotgun (WGS) entry which is preliminary data.</text>
</comment>
<feature type="domain" description="Bacterial virulence" evidence="2">
    <location>
        <begin position="55"/>
        <end position="241"/>
    </location>
</feature>
<proteinExistence type="predicted"/>
<dbReference type="RefSeq" id="WP_062766847.1">
    <property type="nucleotide sequence ID" value="NZ_CP121045.1"/>
</dbReference>
<organism evidence="3 4">
    <name type="scientific">Tistrella mobilis</name>
    <dbReference type="NCBI Taxonomy" id="171437"/>
    <lineage>
        <taxon>Bacteria</taxon>
        <taxon>Pseudomonadati</taxon>
        <taxon>Pseudomonadota</taxon>
        <taxon>Alphaproteobacteria</taxon>
        <taxon>Geminicoccales</taxon>
        <taxon>Geminicoccaceae</taxon>
        <taxon>Tistrella</taxon>
    </lineage>
</organism>
<dbReference type="InterPro" id="IPR029058">
    <property type="entry name" value="AB_hydrolase_fold"/>
</dbReference>
<dbReference type="Proteomes" id="UP000075787">
    <property type="component" value="Unassembled WGS sequence"/>
</dbReference>
<evidence type="ECO:0000313" key="3">
    <source>
        <dbReference type="EMBL" id="KYO51117.1"/>
    </source>
</evidence>
<feature type="chain" id="PRO_5007836525" description="Bacterial virulence domain-containing protein" evidence="1">
    <location>
        <begin position="26"/>
        <end position="255"/>
    </location>
</feature>
<dbReference type="GeneID" id="97244290"/>
<dbReference type="OrthoDB" id="9807916at2"/>
<dbReference type="Gene3D" id="3.40.50.1820">
    <property type="entry name" value="alpha/beta hydrolase"/>
    <property type="match status" value="1"/>
</dbReference>
<dbReference type="SUPFAM" id="SSF53474">
    <property type="entry name" value="alpha/beta-Hydrolases"/>
    <property type="match status" value="1"/>
</dbReference>
<name>A0A162KF01_9PROT</name>
<keyword evidence="1" id="KW-0732">Signal</keyword>
<gene>
    <name evidence="3" type="ORF">AUP44_10065</name>
</gene>
<evidence type="ECO:0000259" key="2">
    <source>
        <dbReference type="Pfam" id="PF06057"/>
    </source>
</evidence>
<sequence>MIWRSLRRVAHLAVLALLCAVHGGAAQEPEHDTIRADWLVDEPADGAQGPHARDLAVIISGDGGWADLDRDLAARLEARGVAVLGVDALHYFWTRRTPDEVARDLAPPIADRMARWKRDRLILIGFSFGAGILPDVAARLPGDLIDRSVLAVMLTSNTWANWEVHPGDWLLDEPHKESTDVVAPALALAHPPIVCVYGTDETDVSACPKLTGHATVIPLPGGHHFDGNYDRLADLVLAHVDATPTVAEAEAAAAK</sequence>
<dbReference type="EMBL" id="LPZR01000182">
    <property type="protein sequence ID" value="KYO51117.1"/>
    <property type="molecule type" value="Genomic_DNA"/>
</dbReference>
<accession>A0A162KF01</accession>
<dbReference type="ESTHER" id="9prot-a0a162kf01">
    <property type="family name" value="VirJ"/>
</dbReference>
<reference evidence="3 4" key="1">
    <citation type="submission" date="2015-12" db="EMBL/GenBank/DDBJ databases">
        <title>Genome sequence of Tistrella mobilis MCCC 1A02139.</title>
        <authorList>
            <person name="Lu L."/>
            <person name="Lai Q."/>
            <person name="Shao Z."/>
            <person name="Qian P."/>
        </authorList>
    </citation>
    <scope>NUCLEOTIDE SEQUENCE [LARGE SCALE GENOMIC DNA]</scope>
    <source>
        <strain evidence="3 4">MCCC 1A02139</strain>
    </source>
</reference>
<evidence type="ECO:0000256" key="1">
    <source>
        <dbReference type="SAM" id="SignalP"/>
    </source>
</evidence>
<protein>
    <recommendedName>
        <fullName evidence="2">Bacterial virulence domain-containing protein</fullName>
    </recommendedName>
</protein>
<dbReference type="AlphaFoldDB" id="A0A162KF01"/>
<evidence type="ECO:0000313" key="4">
    <source>
        <dbReference type="Proteomes" id="UP000075787"/>
    </source>
</evidence>
<feature type="signal peptide" evidence="1">
    <location>
        <begin position="1"/>
        <end position="25"/>
    </location>
</feature>
<dbReference type="Pfam" id="PF06057">
    <property type="entry name" value="VirJ"/>
    <property type="match status" value="1"/>
</dbReference>
<dbReference type="InterPro" id="IPR010333">
    <property type="entry name" value="VirJ"/>
</dbReference>